<dbReference type="SUPFAM" id="SSF56425">
    <property type="entry name" value="Succinate dehydrogenase/fumarate reductase flavoprotein, catalytic domain"/>
    <property type="match status" value="1"/>
</dbReference>
<dbReference type="SUPFAM" id="SSF51905">
    <property type="entry name" value="FAD/NAD(P)-binding domain"/>
    <property type="match status" value="1"/>
</dbReference>
<evidence type="ECO:0000313" key="8">
    <source>
        <dbReference type="Proteomes" id="UP000297597"/>
    </source>
</evidence>
<dbReference type="GO" id="GO:0033765">
    <property type="term" value="F:steroid dehydrogenase activity, acting on the CH-CH group of donors"/>
    <property type="evidence" value="ECO:0007669"/>
    <property type="project" value="UniProtKB-ARBA"/>
</dbReference>
<dbReference type="Proteomes" id="UP000297597">
    <property type="component" value="Unassembled WGS sequence"/>
</dbReference>
<gene>
    <name evidence="7" type="primary">frdA_3</name>
    <name evidence="7" type="ORF">Pmgp_03441</name>
</gene>
<evidence type="ECO:0000259" key="6">
    <source>
        <dbReference type="Pfam" id="PF02910"/>
    </source>
</evidence>
<name>A0A4Y7RJY7_9FIRM</name>
<keyword evidence="4" id="KW-0175">Coiled coil</keyword>
<dbReference type="Gene3D" id="1.20.58.100">
    <property type="entry name" value="Fumarate reductase/succinate dehydrogenase flavoprotein-like, C-terminal domain"/>
    <property type="match status" value="1"/>
</dbReference>
<dbReference type="Gene3D" id="3.90.700.10">
    <property type="entry name" value="Succinate dehydrogenase/fumarate reductase flavoprotein, catalytic domain"/>
    <property type="match status" value="1"/>
</dbReference>
<protein>
    <submittedName>
        <fullName evidence="7">Fumarate reductase flavoprotein subunit</fullName>
        <ecNumber evidence="7">1.3.5.4</ecNumber>
    </submittedName>
</protein>
<dbReference type="Pfam" id="PF02910">
    <property type="entry name" value="Succ_DH_flav_C"/>
    <property type="match status" value="1"/>
</dbReference>
<dbReference type="Pfam" id="PF00890">
    <property type="entry name" value="FAD_binding_2"/>
    <property type="match status" value="1"/>
</dbReference>
<dbReference type="PRINTS" id="PR00368">
    <property type="entry name" value="FADPNR"/>
</dbReference>
<dbReference type="InterPro" id="IPR003953">
    <property type="entry name" value="FAD-dep_OxRdtase_2_FAD-bd"/>
</dbReference>
<evidence type="ECO:0000259" key="5">
    <source>
        <dbReference type="Pfam" id="PF00890"/>
    </source>
</evidence>
<evidence type="ECO:0000313" key="7">
    <source>
        <dbReference type="EMBL" id="TEB09049.1"/>
    </source>
</evidence>
<keyword evidence="8" id="KW-1185">Reference proteome</keyword>
<evidence type="ECO:0000256" key="1">
    <source>
        <dbReference type="ARBA" id="ARBA00022630"/>
    </source>
</evidence>
<comment type="caution">
    <text evidence="7">The sequence shown here is derived from an EMBL/GenBank/DDBJ whole genome shotgun (WGS) entry which is preliminary data.</text>
</comment>
<keyword evidence="2 7" id="KW-0560">Oxidoreductase</keyword>
<dbReference type="EMBL" id="QFFZ01000062">
    <property type="protein sequence ID" value="TEB09049.1"/>
    <property type="molecule type" value="Genomic_DNA"/>
</dbReference>
<sequence>MYEKVDVLVIGGGIAGAIAALEVSKSYSVMMISKDRVMGGASIQASGGMAIPGIAGEDLSVFVEDTLKGGEYINDRSLVKIFAEEGASYITYLEELGMVFDQDKEGKYRIYKRTEGHSAMRNYNDRRGCHEVGRVFKEKLVKSNVKLMEHTMVYDMKSVDGRIAACSAYSLKDGKIIHIAPKAVIMASGGYGRIYSVSDMSTGLTGECHGMALDCGAELMDMEMVQFIPLAFPFPEGMRGAFIGMCSIHGPDVRLYNSLGERFMERYQPDRKEYATRDQVARAIFTEIRDGRGTERGGVIVDTTNNDKSLLPRYKASTAAVYSALARVFGEKAANWEEPFEAAPSQHFCMGGIKIDGDCRTACKNLFAAGEITGGIHGANRLGGNALTEVTVFGKLAGKSVCKEVAEADWAKESDLEQYFAEQDAMVKDLFVKKGGVSGTQIKKALGEIMWECGGIVRNQEMIEKGLAQLAELKKEAETMHAEEGDIWNYSLVEALEVKHMLKVSEAVLLSASMRKESRGSHYREDYPAKDEAYMSNMVIVQKEGKLVCEKRPIIL</sequence>
<organism evidence="7 8">
    <name type="scientific">Pelotomaculum propionicicum</name>
    <dbReference type="NCBI Taxonomy" id="258475"/>
    <lineage>
        <taxon>Bacteria</taxon>
        <taxon>Bacillati</taxon>
        <taxon>Bacillota</taxon>
        <taxon>Clostridia</taxon>
        <taxon>Eubacteriales</taxon>
        <taxon>Desulfotomaculaceae</taxon>
        <taxon>Pelotomaculum</taxon>
    </lineage>
</organism>
<evidence type="ECO:0000256" key="2">
    <source>
        <dbReference type="ARBA" id="ARBA00023002"/>
    </source>
</evidence>
<reference evidence="7 8" key="1">
    <citation type="journal article" date="2018" name="Environ. Microbiol.">
        <title>Novel energy conservation strategies and behaviour of Pelotomaculum schinkii driving syntrophic propionate catabolism.</title>
        <authorList>
            <person name="Hidalgo-Ahumada C.A.P."/>
            <person name="Nobu M.K."/>
            <person name="Narihiro T."/>
            <person name="Tamaki H."/>
            <person name="Liu W.T."/>
            <person name="Kamagata Y."/>
            <person name="Stams A.J.M."/>
            <person name="Imachi H."/>
            <person name="Sousa D.Z."/>
        </authorList>
    </citation>
    <scope>NUCLEOTIDE SEQUENCE [LARGE SCALE GENOMIC DNA]</scope>
    <source>
        <strain evidence="7 8">MGP</strain>
    </source>
</reference>
<dbReference type="PANTHER" id="PTHR11632:SF51">
    <property type="entry name" value="SUCCINATE DEHYDROGENASE [UBIQUINONE] FLAVOPROTEIN SUBUNIT, MITOCHONDRIAL"/>
    <property type="match status" value="1"/>
</dbReference>
<dbReference type="EC" id="1.3.5.4" evidence="7"/>
<dbReference type="InterPro" id="IPR037099">
    <property type="entry name" value="Fum_R/Succ_DH_flav-like_C_sf"/>
</dbReference>
<evidence type="ECO:0000256" key="4">
    <source>
        <dbReference type="SAM" id="Coils"/>
    </source>
</evidence>
<dbReference type="Gene3D" id="3.50.50.60">
    <property type="entry name" value="FAD/NAD(P)-binding domain"/>
    <property type="match status" value="1"/>
</dbReference>
<dbReference type="InterPro" id="IPR027477">
    <property type="entry name" value="Succ_DH/fumarate_Rdtase_cat_sf"/>
</dbReference>
<dbReference type="SUPFAM" id="SSF46977">
    <property type="entry name" value="Succinate dehydrogenase/fumarate reductase flavoprotein C-terminal domain"/>
    <property type="match status" value="1"/>
</dbReference>
<proteinExistence type="predicted"/>
<dbReference type="AlphaFoldDB" id="A0A4Y7RJY7"/>
<keyword evidence="1" id="KW-0285">Flavoprotein</keyword>
<accession>A0A4Y7RJY7</accession>
<feature type="domain" description="Fumarate reductase/succinate dehydrogenase flavoprotein-like C-terminal" evidence="6">
    <location>
        <begin position="444"/>
        <end position="553"/>
    </location>
</feature>
<feature type="domain" description="FAD-dependent oxidoreductase 2 FAD-binding" evidence="5">
    <location>
        <begin position="6"/>
        <end position="387"/>
    </location>
</feature>
<evidence type="ECO:0000256" key="3">
    <source>
        <dbReference type="PIRSR" id="PIRSR000171-1"/>
    </source>
</evidence>
<dbReference type="InterPro" id="IPR030664">
    <property type="entry name" value="SdhA/FrdA/AprA"/>
</dbReference>
<feature type="active site" description="Proton acceptor" evidence="3">
    <location>
        <position position="277"/>
    </location>
</feature>
<dbReference type="PANTHER" id="PTHR11632">
    <property type="entry name" value="SUCCINATE DEHYDROGENASE 2 FLAVOPROTEIN SUBUNIT"/>
    <property type="match status" value="1"/>
</dbReference>
<dbReference type="InterPro" id="IPR015939">
    <property type="entry name" value="Fum_Rdtase/Succ_DH_flav-like_C"/>
</dbReference>
<dbReference type="InterPro" id="IPR036188">
    <property type="entry name" value="FAD/NAD-bd_sf"/>
</dbReference>
<feature type="coiled-coil region" evidence="4">
    <location>
        <begin position="456"/>
        <end position="483"/>
    </location>
</feature>
<dbReference type="PIRSF" id="PIRSF000171">
    <property type="entry name" value="SDHA_APRA_LASPO"/>
    <property type="match status" value="1"/>
</dbReference>